<evidence type="ECO:0000256" key="2">
    <source>
        <dbReference type="ARBA" id="ARBA00022448"/>
    </source>
</evidence>
<dbReference type="NCBIfam" id="TIGR04057">
    <property type="entry name" value="SusC_RagA_signa"/>
    <property type="match status" value="1"/>
</dbReference>
<dbReference type="RefSeq" id="WP_065398449.1">
    <property type="nucleotide sequence ID" value="NZ_JAKYXJ010000002.1"/>
</dbReference>
<reference evidence="11" key="1">
    <citation type="submission" date="2016-07" db="EMBL/GenBank/DDBJ databases">
        <authorList>
            <person name="Florea S."/>
            <person name="Webb J.S."/>
            <person name="Jaromczyk J."/>
            <person name="Schardl C.L."/>
        </authorList>
    </citation>
    <scope>NUCLEOTIDE SEQUENCE [LARGE SCALE GENOMIC DNA]</scope>
    <source>
        <strain evidence="11">CC-VM-7</strain>
    </source>
</reference>
<keyword evidence="4 7" id="KW-0812">Transmembrane</keyword>
<evidence type="ECO:0000256" key="4">
    <source>
        <dbReference type="ARBA" id="ARBA00022692"/>
    </source>
</evidence>
<dbReference type="Pfam" id="PF07715">
    <property type="entry name" value="Plug"/>
    <property type="match status" value="1"/>
</dbReference>
<evidence type="ECO:0000256" key="6">
    <source>
        <dbReference type="ARBA" id="ARBA00023237"/>
    </source>
</evidence>
<gene>
    <name evidence="10" type="ORF">BBI00_09035</name>
</gene>
<dbReference type="SUPFAM" id="SSF56935">
    <property type="entry name" value="Porins"/>
    <property type="match status" value="1"/>
</dbReference>
<evidence type="ECO:0000259" key="9">
    <source>
        <dbReference type="Pfam" id="PF07715"/>
    </source>
</evidence>
<proteinExistence type="inferred from homology"/>
<dbReference type="InterPro" id="IPR023997">
    <property type="entry name" value="TonB-dep_OMP_SusC/RagA_CS"/>
</dbReference>
<dbReference type="STRING" id="651561.BBI00_09035"/>
<dbReference type="InterPro" id="IPR012910">
    <property type="entry name" value="Plug_dom"/>
</dbReference>
<dbReference type="InterPro" id="IPR023996">
    <property type="entry name" value="TonB-dep_OMP_SusC/RagA"/>
</dbReference>
<dbReference type="Gene3D" id="2.40.170.20">
    <property type="entry name" value="TonB-dependent receptor, beta-barrel domain"/>
    <property type="match status" value="1"/>
</dbReference>
<dbReference type="NCBIfam" id="TIGR04056">
    <property type="entry name" value="OMP_RagA_SusC"/>
    <property type="match status" value="1"/>
</dbReference>
<evidence type="ECO:0000313" key="10">
    <source>
        <dbReference type="EMBL" id="OCA74460.1"/>
    </source>
</evidence>
<accession>A0A1B8ZS92</accession>
<evidence type="ECO:0000256" key="3">
    <source>
        <dbReference type="ARBA" id="ARBA00022452"/>
    </source>
</evidence>
<keyword evidence="3 7" id="KW-1134">Transmembrane beta strand</keyword>
<sequence>MNRFYFNKSNRAALFFAMTLLPSGIAYSQVKKDTVAKENKIDEVVVIGYGTQKKEAVTGSVASLSGNAIKEVPSANITEAIQGRLPGVDIGRTSTKPGAVQQIRIRGERSLTGSNDPLIVLDGIPFVGSLGDISPSDIKTLDVLKDASATAIYGSRGANGVIIITTNRGGKGQRARFSYNAYTGFQTLFSKYPIMDGPKLSKLRADANLFTNGPDEVNGTNTDWQDQYYGVGLMMNHDVAVTGGTEKGGYNFGVAYFQQDGVVPLQKYKRLSIRGALDQEINSWLKVGFSTNSNFSVNDFNGVSGAPVLGYSPLVSPYLADGSPRLRTTFANVDQTALQTRSILEGLGDAYADRTNAFSSYNNLYGEIKIPGVEGLKYRLNVGLTYRNSNSGYYLGTGALNYQPATLSSASIGNSLTTQWVLENMVTYDRTFGKHKINATALYSAEQTRFNSSLIAARDVPIDAFQYFNLGHAQGEITIDPNNQGYWRRGLMSFMGRAMYQYDNRYMLTATVRSDGASVLAKGHQWHTYPAISVGWNVANESFLRNSKYINMLKLRAGFGQTSNQAVAPYTTFGSLSTTPYNFGGTNVIGNYVSSAPNASLGWEFSKTWNFGVDFSILNKRITGTVEYYVTNTEKLLLSKGLPPSSGLGSVTENVGASQNKGLEISLNAVVIDNPDGFSWEVGGNLSANRNKITALASGMDRNVNNLWFVGYNINALYDYQYIGLWQKGDPYLNILEPQVGAAPGMIKVLYTGEYNADGTPKRAINEADRQIINTNPDFIGGFNTRLAYKNIDLSIVGAFQKGGVLISSIYGSAGYLNRLTGRGNNVDVDYWTEENPDVRYPKPGGLLSGDNPKYASTLALFDASFVKIRTITLGYNFNKNALSSLGVSNLRLYVTVQNPFVFGSPYYRHSGMDPEPNSRGNENQAVNSYKANQLIIGTNNPSTRNYMMGLNLTF</sequence>
<keyword evidence="6 7" id="KW-0998">Cell outer membrane</keyword>
<dbReference type="PROSITE" id="PS52016">
    <property type="entry name" value="TONB_DEPENDENT_REC_3"/>
    <property type="match status" value="1"/>
</dbReference>
<evidence type="ECO:0000256" key="5">
    <source>
        <dbReference type="ARBA" id="ARBA00023136"/>
    </source>
</evidence>
<dbReference type="InterPro" id="IPR039426">
    <property type="entry name" value="TonB-dep_rcpt-like"/>
</dbReference>
<protein>
    <submittedName>
        <fullName evidence="10">SusC/RagA family protein</fullName>
    </submittedName>
</protein>
<feature type="signal peptide" evidence="8">
    <location>
        <begin position="1"/>
        <end position="28"/>
    </location>
</feature>
<keyword evidence="2 7" id="KW-0813">Transport</keyword>
<dbReference type="EMBL" id="MAYG01000001">
    <property type="protein sequence ID" value="OCA74460.1"/>
    <property type="molecule type" value="Genomic_DNA"/>
</dbReference>
<comment type="subcellular location">
    <subcellularLocation>
        <location evidence="1 7">Cell outer membrane</location>
        <topology evidence="1 7">Multi-pass membrane protein</topology>
    </subcellularLocation>
</comment>
<dbReference type="FunFam" id="2.170.130.10:FF:000003">
    <property type="entry name" value="SusC/RagA family TonB-linked outer membrane protein"/>
    <property type="match status" value="1"/>
</dbReference>
<feature type="chain" id="PRO_5008621095" evidence="8">
    <location>
        <begin position="29"/>
        <end position="955"/>
    </location>
</feature>
<dbReference type="Proteomes" id="UP000093432">
    <property type="component" value="Unassembled WGS sequence"/>
</dbReference>
<dbReference type="Gene3D" id="2.170.130.10">
    <property type="entry name" value="TonB-dependent receptor, plug domain"/>
    <property type="match status" value="1"/>
</dbReference>
<dbReference type="OrthoDB" id="9768177at2"/>
<name>A0A1B8ZS92_9FLAO</name>
<comment type="caution">
    <text evidence="10">The sequence shown here is derived from an EMBL/GenBank/DDBJ whole genome shotgun (WGS) entry which is preliminary data.</text>
</comment>
<dbReference type="AlphaFoldDB" id="A0A1B8ZS92"/>
<evidence type="ECO:0000256" key="7">
    <source>
        <dbReference type="PROSITE-ProRule" id="PRU01360"/>
    </source>
</evidence>
<dbReference type="GO" id="GO:0009279">
    <property type="term" value="C:cell outer membrane"/>
    <property type="evidence" value="ECO:0007669"/>
    <property type="project" value="UniProtKB-SubCell"/>
</dbReference>
<dbReference type="InterPro" id="IPR037066">
    <property type="entry name" value="Plug_dom_sf"/>
</dbReference>
<comment type="similarity">
    <text evidence="7">Belongs to the TonB-dependent receptor family.</text>
</comment>
<keyword evidence="8" id="KW-0732">Signal</keyword>
<evidence type="ECO:0000313" key="11">
    <source>
        <dbReference type="Proteomes" id="UP000093432"/>
    </source>
</evidence>
<dbReference type="InterPro" id="IPR036942">
    <property type="entry name" value="Beta-barrel_TonB_sf"/>
</dbReference>
<evidence type="ECO:0000256" key="1">
    <source>
        <dbReference type="ARBA" id="ARBA00004571"/>
    </source>
</evidence>
<evidence type="ECO:0000256" key="8">
    <source>
        <dbReference type="SAM" id="SignalP"/>
    </source>
</evidence>
<organism evidence="10 11">
    <name type="scientific">Chryseobacterium arthrosphaerae</name>
    <dbReference type="NCBI Taxonomy" id="651561"/>
    <lineage>
        <taxon>Bacteria</taxon>
        <taxon>Pseudomonadati</taxon>
        <taxon>Bacteroidota</taxon>
        <taxon>Flavobacteriia</taxon>
        <taxon>Flavobacteriales</taxon>
        <taxon>Weeksellaceae</taxon>
        <taxon>Chryseobacterium group</taxon>
        <taxon>Chryseobacterium</taxon>
    </lineage>
</organism>
<feature type="domain" description="TonB-dependent receptor plug" evidence="9">
    <location>
        <begin position="54"/>
        <end position="161"/>
    </location>
</feature>
<keyword evidence="5 7" id="KW-0472">Membrane</keyword>